<comment type="caution">
    <text evidence="1">The sequence shown here is derived from an EMBL/GenBank/DDBJ whole genome shotgun (WGS) entry which is preliminary data.</text>
</comment>
<dbReference type="Proteomes" id="UP001432322">
    <property type="component" value="Unassembled WGS sequence"/>
</dbReference>
<name>A0AAV5UZ83_9BILA</name>
<protein>
    <recommendedName>
        <fullName evidence="3">G protein-coupled receptor</fullName>
    </recommendedName>
</protein>
<accession>A0AAV5UZ83</accession>
<evidence type="ECO:0008006" key="3">
    <source>
        <dbReference type="Google" id="ProtNLM"/>
    </source>
</evidence>
<gene>
    <name evidence="1" type="ORF">PFISCL1PPCAC_3889</name>
</gene>
<evidence type="ECO:0000313" key="2">
    <source>
        <dbReference type="Proteomes" id="UP001432322"/>
    </source>
</evidence>
<evidence type="ECO:0000313" key="1">
    <source>
        <dbReference type="EMBL" id="GMT12592.1"/>
    </source>
</evidence>
<reference evidence="1" key="1">
    <citation type="submission" date="2023-10" db="EMBL/GenBank/DDBJ databases">
        <title>Genome assembly of Pristionchus species.</title>
        <authorList>
            <person name="Yoshida K."/>
            <person name="Sommer R.J."/>
        </authorList>
    </citation>
    <scope>NUCLEOTIDE SEQUENCE</scope>
    <source>
        <strain evidence="1">RS5133</strain>
    </source>
</reference>
<dbReference type="EMBL" id="BTSY01000001">
    <property type="protein sequence ID" value="GMT12592.1"/>
    <property type="molecule type" value="Genomic_DNA"/>
</dbReference>
<keyword evidence="2" id="KW-1185">Reference proteome</keyword>
<dbReference type="AlphaFoldDB" id="A0AAV5UZ83"/>
<sequence length="117" mass="12804">MLSRQRPMANIFNAYTLLMTISSDSEGESAAAAGAAASDISRGRECQRPLLPYRLPCCRQLLRFLIALMNPLARQNTGHIFVLGLNLLTVALELLDTDKLPIFALLVAYFGKLPGIV</sequence>
<organism evidence="1 2">
    <name type="scientific">Pristionchus fissidentatus</name>
    <dbReference type="NCBI Taxonomy" id="1538716"/>
    <lineage>
        <taxon>Eukaryota</taxon>
        <taxon>Metazoa</taxon>
        <taxon>Ecdysozoa</taxon>
        <taxon>Nematoda</taxon>
        <taxon>Chromadorea</taxon>
        <taxon>Rhabditida</taxon>
        <taxon>Rhabditina</taxon>
        <taxon>Diplogasteromorpha</taxon>
        <taxon>Diplogasteroidea</taxon>
        <taxon>Neodiplogasteridae</taxon>
        <taxon>Pristionchus</taxon>
    </lineage>
</organism>
<proteinExistence type="predicted"/>